<evidence type="ECO:0000313" key="12">
    <source>
        <dbReference type="EMBL" id="SHL41174.1"/>
    </source>
</evidence>
<feature type="domain" description="Signal transduction histidine kinase subgroup 3 dimerisation and phosphoacceptor" evidence="11">
    <location>
        <begin position="171"/>
        <end position="231"/>
    </location>
</feature>
<comment type="catalytic activity">
    <reaction evidence="1">
        <text>ATP + protein L-histidine = ADP + protein N-phospho-L-histidine.</text>
        <dbReference type="EC" id="2.7.13.3"/>
    </reaction>
</comment>
<dbReference type="CDD" id="cd16917">
    <property type="entry name" value="HATPase_UhpB-NarQ-NarX-like"/>
    <property type="match status" value="1"/>
</dbReference>
<dbReference type="GO" id="GO:0005524">
    <property type="term" value="F:ATP binding"/>
    <property type="evidence" value="ECO:0007669"/>
    <property type="project" value="UniProtKB-KW"/>
</dbReference>
<evidence type="ECO:0000256" key="6">
    <source>
        <dbReference type="ARBA" id="ARBA00022777"/>
    </source>
</evidence>
<dbReference type="STRING" id="1848.SAMN05443637_12768"/>
<evidence type="ECO:0000256" key="5">
    <source>
        <dbReference type="ARBA" id="ARBA00022741"/>
    </source>
</evidence>
<dbReference type="Proteomes" id="UP000184363">
    <property type="component" value="Unassembled WGS sequence"/>
</dbReference>
<dbReference type="AlphaFoldDB" id="A0A1M7AEV0"/>
<dbReference type="GO" id="GO:0000155">
    <property type="term" value="F:phosphorelay sensor kinase activity"/>
    <property type="evidence" value="ECO:0007669"/>
    <property type="project" value="InterPro"/>
</dbReference>
<dbReference type="InterPro" id="IPR011712">
    <property type="entry name" value="Sig_transdc_His_kin_sub3_dim/P"/>
</dbReference>
<protein>
    <recommendedName>
        <fullName evidence="2">histidine kinase</fullName>
        <ecNumber evidence="2">2.7.13.3</ecNumber>
    </recommendedName>
</protein>
<name>A0A1M7AEV0_PSETH</name>
<evidence type="ECO:0000256" key="4">
    <source>
        <dbReference type="ARBA" id="ARBA00022679"/>
    </source>
</evidence>
<keyword evidence="3" id="KW-0597">Phosphoprotein</keyword>
<keyword evidence="5" id="KW-0547">Nucleotide-binding</keyword>
<dbReference type="GO" id="GO:0046983">
    <property type="term" value="F:protein dimerization activity"/>
    <property type="evidence" value="ECO:0007669"/>
    <property type="project" value="InterPro"/>
</dbReference>
<feature type="domain" description="Histidine kinase/HSP90-like ATPase" evidence="10">
    <location>
        <begin position="282"/>
        <end position="373"/>
    </location>
</feature>
<dbReference type="Gene3D" id="1.20.5.1930">
    <property type="match status" value="1"/>
</dbReference>
<keyword evidence="9" id="KW-0175">Coiled coil</keyword>
<dbReference type="GO" id="GO:0016020">
    <property type="term" value="C:membrane"/>
    <property type="evidence" value="ECO:0007669"/>
    <property type="project" value="InterPro"/>
</dbReference>
<keyword evidence="4" id="KW-0808">Transferase</keyword>
<keyword evidence="7" id="KW-0067">ATP-binding</keyword>
<dbReference type="InterPro" id="IPR003594">
    <property type="entry name" value="HATPase_dom"/>
</dbReference>
<evidence type="ECO:0000256" key="8">
    <source>
        <dbReference type="ARBA" id="ARBA00023012"/>
    </source>
</evidence>
<keyword evidence="8" id="KW-0902">Two-component regulatory system</keyword>
<evidence type="ECO:0000259" key="11">
    <source>
        <dbReference type="Pfam" id="PF07730"/>
    </source>
</evidence>
<proteinExistence type="predicted"/>
<keyword evidence="13" id="KW-1185">Reference proteome</keyword>
<organism evidence="12 13">
    <name type="scientific">Pseudonocardia thermophila</name>
    <dbReference type="NCBI Taxonomy" id="1848"/>
    <lineage>
        <taxon>Bacteria</taxon>
        <taxon>Bacillati</taxon>
        <taxon>Actinomycetota</taxon>
        <taxon>Actinomycetes</taxon>
        <taxon>Pseudonocardiales</taxon>
        <taxon>Pseudonocardiaceae</taxon>
        <taxon>Pseudonocardia</taxon>
    </lineage>
</organism>
<feature type="coiled-coil region" evidence="9">
    <location>
        <begin position="146"/>
        <end position="173"/>
    </location>
</feature>
<keyword evidence="6 12" id="KW-0418">Kinase</keyword>
<evidence type="ECO:0000256" key="1">
    <source>
        <dbReference type="ARBA" id="ARBA00000085"/>
    </source>
</evidence>
<evidence type="ECO:0000256" key="9">
    <source>
        <dbReference type="SAM" id="Coils"/>
    </source>
</evidence>
<gene>
    <name evidence="12" type="ORF">SAMN05443637_12768</name>
</gene>
<dbReference type="Pfam" id="PF07730">
    <property type="entry name" value="HisKA_3"/>
    <property type="match status" value="1"/>
</dbReference>
<evidence type="ECO:0000256" key="2">
    <source>
        <dbReference type="ARBA" id="ARBA00012438"/>
    </source>
</evidence>
<evidence type="ECO:0000256" key="7">
    <source>
        <dbReference type="ARBA" id="ARBA00022840"/>
    </source>
</evidence>
<dbReference type="EC" id="2.7.13.3" evidence="2"/>
<dbReference type="Gene3D" id="3.30.565.10">
    <property type="entry name" value="Histidine kinase-like ATPase, C-terminal domain"/>
    <property type="match status" value="1"/>
</dbReference>
<dbReference type="PANTHER" id="PTHR24421:SF10">
    <property type="entry name" value="NITRATE_NITRITE SENSOR PROTEIN NARQ"/>
    <property type="match status" value="1"/>
</dbReference>
<evidence type="ECO:0000256" key="3">
    <source>
        <dbReference type="ARBA" id="ARBA00022553"/>
    </source>
</evidence>
<dbReference type="InterPro" id="IPR036890">
    <property type="entry name" value="HATPase_C_sf"/>
</dbReference>
<evidence type="ECO:0000259" key="10">
    <source>
        <dbReference type="Pfam" id="PF02518"/>
    </source>
</evidence>
<dbReference type="EMBL" id="FRAP01000027">
    <property type="protein sequence ID" value="SHL41174.1"/>
    <property type="molecule type" value="Genomic_DNA"/>
</dbReference>
<dbReference type="SUPFAM" id="SSF55874">
    <property type="entry name" value="ATPase domain of HSP90 chaperone/DNA topoisomerase II/histidine kinase"/>
    <property type="match status" value="1"/>
</dbReference>
<accession>A0A1M7AEV0</accession>
<sequence>MVAFVGFFVVVDVLGYVLGSRTTGAWGPAAGLVVRLVLHCSLLLVGRFPFAVAGVMAAGTAAVQLSQLVAPGLLVPAPALTGDPMIIGTSAAAVYTLWARFPRRRATWVLTALLALLATRPWQPTWETVPLGLLTTFGPALLARYFTARAELLANLRERAERAEEEGRAQERARLAAEMHDVVTHRVSLMVLQAGALEVTATDPATRTAAAAIREAGRQALDELREIVGVFGGQREGASPAVGPAAPAADLAELVEASVAAGVPVRLHRSGDDAHVPVSVARTAHRVVQEALTNVHKHAPGGEVCVDVRYTQDVVTVLVENSPPTAPVDPALAASGSGRGLHGLRERVELLGGRLQAGPRSDGGFRVQARLPVVPA</sequence>
<dbReference type="PANTHER" id="PTHR24421">
    <property type="entry name" value="NITRATE/NITRITE SENSOR PROTEIN NARX-RELATED"/>
    <property type="match status" value="1"/>
</dbReference>
<dbReference type="Pfam" id="PF02518">
    <property type="entry name" value="HATPase_c"/>
    <property type="match status" value="1"/>
</dbReference>
<reference evidence="12 13" key="1">
    <citation type="submission" date="2016-11" db="EMBL/GenBank/DDBJ databases">
        <authorList>
            <person name="Jaros S."/>
            <person name="Januszkiewicz K."/>
            <person name="Wedrychowicz H."/>
        </authorList>
    </citation>
    <scope>NUCLEOTIDE SEQUENCE [LARGE SCALE GENOMIC DNA]</scope>
    <source>
        <strain evidence="12 13">DSM 43832</strain>
    </source>
</reference>
<evidence type="ECO:0000313" key="13">
    <source>
        <dbReference type="Proteomes" id="UP000184363"/>
    </source>
</evidence>
<dbReference type="InterPro" id="IPR050482">
    <property type="entry name" value="Sensor_HK_TwoCompSys"/>
</dbReference>